<dbReference type="InterPro" id="IPR021352">
    <property type="entry name" value="DUF2971"/>
</dbReference>
<evidence type="ECO:0008006" key="3">
    <source>
        <dbReference type="Google" id="ProtNLM"/>
    </source>
</evidence>
<gene>
    <name evidence="1" type="ORF">SAMN05216210_2465</name>
</gene>
<evidence type="ECO:0000313" key="1">
    <source>
        <dbReference type="EMBL" id="SDU21648.1"/>
    </source>
</evidence>
<dbReference type="STRING" id="1434072.SAMN05216210_2465"/>
<organism evidence="1 2">
    <name type="scientific">Halopseudomonas salegens</name>
    <dbReference type="NCBI Taxonomy" id="1434072"/>
    <lineage>
        <taxon>Bacteria</taxon>
        <taxon>Pseudomonadati</taxon>
        <taxon>Pseudomonadota</taxon>
        <taxon>Gammaproteobacteria</taxon>
        <taxon>Pseudomonadales</taxon>
        <taxon>Pseudomonadaceae</taxon>
        <taxon>Halopseudomonas</taxon>
    </lineage>
</organism>
<dbReference type="OrthoDB" id="4119964at2"/>
<sequence length="297" mass="34137">MPLYKYLTPENTLRVLDGSVRFTQPGAFNDPFEMVPELHVPVDFEPKDISISFDVLAPRRQPSVGDLAVDFESDHCNDINSRNILSSLNRSIGILCLSKNESSLLMWSHYAGEYSGAVIEFDEEHEFFTGLFNVEYREHRPKKDISSYLSSELPIPIAELCVKPKDWEYEKEYRIVRNLSDCKPVGEYDGFPVYVMDIPLEAIKSVTLGERMPVAIQRDIWNKIKNTNISLNLAAIANWGYEFRKEPIKYNLPVSDMNPLISPRTAHIFSELENDFGEMARWMIKEHKLSSVANHTL</sequence>
<proteinExistence type="predicted"/>
<evidence type="ECO:0000313" key="2">
    <source>
        <dbReference type="Proteomes" id="UP000243924"/>
    </source>
</evidence>
<accession>A0A1H2GQK1</accession>
<dbReference type="Proteomes" id="UP000243924">
    <property type="component" value="Chromosome I"/>
</dbReference>
<keyword evidence="2" id="KW-1185">Reference proteome</keyword>
<dbReference type="EMBL" id="LT629787">
    <property type="protein sequence ID" value="SDU21648.1"/>
    <property type="molecule type" value="Genomic_DNA"/>
</dbReference>
<reference evidence="2" key="1">
    <citation type="submission" date="2016-10" db="EMBL/GenBank/DDBJ databases">
        <authorList>
            <person name="Varghese N."/>
            <person name="Submissions S."/>
        </authorList>
    </citation>
    <scope>NUCLEOTIDE SEQUENCE [LARGE SCALE GENOMIC DNA]</scope>
    <source>
        <strain evidence="2">CECT 8338</strain>
    </source>
</reference>
<dbReference type="Pfam" id="PF11185">
    <property type="entry name" value="DUF2971"/>
    <property type="match status" value="1"/>
</dbReference>
<dbReference type="AlphaFoldDB" id="A0A1H2GQK1"/>
<dbReference type="RefSeq" id="WP_092387328.1">
    <property type="nucleotide sequence ID" value="NZ_LT629787.1"/>
</dbReference>
<protein>
    <recommendedName>
        <fullName evidence="3">DUF2971 domain-containing protein</fullName>
    </recommendedName>
</protein>
<name>A0A1H2GQK1_9GAMM</name>